<evidence type="ECO:0000256" key="3">
    <source>
        <dbReference type="ARBA" id="ARBA00022723"/>
    </source>
</evidence>
<dbReference type="STRING" id="278856.A0A212FFM3"/>
<dbReference type="FunCoup" id="A0A212FFM3">
    <property type="interactions" value="170"/>
</dbReference>
<dbReference type="OrthoDB" id="10262892at2759"/>
<dbReference type="PROSITE" id="PS51462">
    <property type="entry name" value="NUDIX"/>
    <property type="match status" value="1"/>
</dbReference>
<dbReference type="GO" id="GO:0010945">
    <property type="term" value="F:coenzyme A diphosphatase activity"/>
    <property type="evidence" value="ECO:0007669"/>
    <property type="project" value="InterPro"/>
</dbReference>
<sequence>MSLSPQILLSKTVREKCVAKFKELPSYIQPGNLLKPRAAVLVPLFIQNGEVHLLYTLRSSNLKNHSGQVSFPGGKVDENESLIETALRETHEEIGVPPSSVNVWGEMPPMQGRDGNILITPVVGVITDLDVKKLNPNIHEVAEIFSVSMSSFCNKNNHAHFKYNDIILPVYLSGNHRIWGITGFITHMFLQCFLPKELYKVDFTRKEFTLDELMPSKL</sequence>
<keyword evidence="3" id="KW-0479">Metal-binding</keyword>
<dbReference type="InterPro" id="IPR015797">
    <property type="entry name" value="NUDIX_hydrolase-like_dom_sf"/>
</dbReference>
<comment type="cofactor">
    <cofactor evidence="2">
        <name>Mg(2+)</name>
        <dbReference type="ChEBI" id="CHEBI:18420"/>
    </cofactor>
</comment>
<dbReference type="Proteomes" id="UP000007151">
    <property type="component" value="Unassembled WGS sequence"/>
</dbReference>
<dbReference type="SUPFAM" id="SSF55811">
    <property type="entry name" value="Nudix"/>
    <property type="match status" value="1"/>
</dbReference>
<keyword evidence="6" id="KW-0464">Manganese</keyword>
<reference evidence="7 8" key="1">
    <citation type="journal article" date="2011" name="Cell">
        <title>The monarch butterfly genome yields insights into long-distance migration.</title>
        <authorList>
            <person name="Zhan S."/>
            <person name="Merlin C."/>
            <person name="Boore J.L."/>
            <person name="Reppert S.M."/>
        </authorList>
    </citation>
    <scope>NUCLEOTIDE SEQUENCE [LARGE SCALE GENOMIC DNA]</scope>
    <source>
        <strain evidence="7">F-2</strain>
    </source>
</reference>
<protein>
    <submittedName>
        <fullName evidence="7">Nudix hydrolase 3</fullName>
    </submittedName>
</protein>
<accession>A0A212FFM3</accession>
<dbReference type="InterPro" id="IPR020084">
    <property type="entry name" value="NUDIX_hydrolase_CS"/>
</dbReference>
<dbReference type="EMBL" id="AGBW02008805">
    <property type="protein sequence ID" value="OWR52527.1"/>
    <property type="molecule type" value="Genomic_DNA"/>
</dbReference>
<dbReference type="AlphaFoldDB" id="A0A212FFM3"/>
<keyword evidence="8" id="KW-1185">Reference proteome</keyword>
<dbReference type="Gene3D" id="3.90.79.10">
    <property type="entry name" value="Nucleoside Triphosphate Pyrophosphohydrolase"/>
    <property type="match status" value="1"/>
</dbReference>
<dbReference type="CDD" id="cd03426">
    <property type="entry name" value="NUDIX_CoAse_Nudt7"/>
    <property type="match status" value="1"/>
</dbReference>
<evidence type="ECO:0000256" key="2">
    <source>
        <dbReference type="ARBA" id="ARBA00001946"/>
    </source>
</evidence>
<dbReference type="eggNOG" id="KOG3069">
    <property type="taxonomic scope" value="Eukaryota"/>
</dbReference>
<dbReference type="InterPro" id="IPR045121">
    <property type="entry name" value="CoAse"/>
</dbReference>
<comment type="cofactor">
    <cofactor evidence="1">
        <name>Mn(2+)</name>
        <dbReference type="ChEBI" id="CHEBI:29035"/>
    </cofactor>
</comment>
<gene>
    <name evidence="7" type="ORF">KGM_200979</name>
</gene>
<comment type="caution">
    <text evidence="7">The sequence shown here is derived from an EMBL/GenBank/DDBJ whole genome shotgun (WGS) entry which is preliminary data.</text>
</comment>
<evidence type="ECO:0000256" key="4">
    <source>
        <dbReference type="ARBA" id="ARBA00022801"/>
    </source>
</evidence>
<keyword evidence="4 7" id="KW-0378">Hydrolase</keyword>
<dbReference type="PANTHER" id="PTHR12992">
    <property type="entry name" value="NUDIX HYDROLASE"/>
    <property type="match status" value="1"/>
</dbReference>
<dbReference type="KEGG" id="dpl:KGM_200979"/>
<evidence type="ECO:0000256" key="5">
    <source>
        <dbReference type="ARBA" id="ARBA00022842"/>
    </source>
</evidence>
<evidence type="ECO:0000313" key="7">
    <source>
        <dbReference type="EMBL" id="OWR52527.1"/>
    </source>
</evidence>
<proteinExistence type="predicted"/>
<dbReference type="GO" id="GO:0046872">
    <property type="term" value="F:metal ion binding"/>
    <property type="evidence" value="ECO:0007669"/>
    <property type="project" value="UniProtKB-KW"/>
</dbReference>
<dbReference type="Pfam" id="PF00293">
    <property type="entry name" value="NUDIX"/>
    <property type="match status" value="1"/>
</dbReference>
<evidence type="ECO:0000256" key="6">
    <source>
        <dbReference type="ARBA" id="ARBA00023211"/>
    </source>
</evidence>
<dbReference type="PANTHER" id="PTHR12992:SF11">
    <property type="entry name" value="MITOCHONDRIAL COENZYME A DIPHOSPHATASE NUDT8"/>
    <property type="match status" value="1"/>
</dbReference>
<name>A0A212FFM3_DANPL</name>
<evidence type="ECO:0000313" key="8">
    <source>
        <dbReference type="Proteomes" id="UP000007151"/>
    </source>
</evidence>
<organism evidence="7 8">
    <name type="scientific">Danaus plexippus plexippus</name>
    <dbReference type="NCBI Taxonomy" id="278856"/>
    <lineage>
        <taxon>Eukaryota</taxon>
        <taxon>Metazoa</taxon>
        <taxon>Ecdysozoa</taxon>
        <taxon>Arthropoda</taxon>
        <taxon>Hexapoda</taxon>
        <taxon>Insecta</taxon>
        <taxon>Pterygota</taxon>
        <taxon>Neoptera</taxon>
        <taxon>Endopterygota</taxon>
        <taxon>Lepidoptera</taxon>
        <taxon>Glossata</taxon>
        <taxon>Ditrysia</taxon>
        <taxon>Papilionoidea</taxon>
        <taxon>Nymphalidae</taxon>
        <taxon>Danainae</taxon>
        <taxon>Danaini</taxon>
        <taxon>Danaina</taxon>
        <taxon>Danaus</taxon>
        <taxon>Danaus</taxon>
    </lineage>
</organism>
<dbReference type="InterPro" id="IPR000086">
    <property type="entry name" value="NUDIX_hydrolase_dom"/>
</dbReference>
<keyword evidence="5" id="KW-0460">Magnesium</keyword>
<evidence type="ECO:0000256" key="1">
    <source>
        <dbReference type="ARBA" id="ARBA00001936"/>
    </source>
</evidence>
<dbReference type="PROSITE" id="PS00893">
    <property type="entry name" value="NUDIX_BOX"/>
    <property type="match status" value="1"/>
</dbReference>